<feature type="transmembrane region" description="Helical" evidence="1">
    <location>
        <begin position="376"/>
        <end position="394"/>
    </location>
</feature>
<evidence type="ECO:0000256" key="1">
    <source>
        <dbReference type="SAM" id="Phobius"/>
    </source>
</evidence>
<gene>
    <name evidence="2" type="primary">wzy</name>
</gene>
<feature type="transmembrane region" description="Helical" evidence="1">
    <location>
        <begin position="235"/>
        <end position="255"/>
    </location>
</feature>
<feature type="transmembrane region" description="Helical" evidence="1">
    <location>
        <begin position="213"/>
        <end position="228"/>
    </location>
</feature>
<sequence>MISVINGVVVALNSLLIFFSLLILLKDFFVNPSGVLMNIFSFTLLFGVFYYGVPFLNIEFLYSFFGYSIEQNSIIIAKFFAFWALCIFFLVYILTRQKHLKYEYHLVNIPRRGIYYPEIICLLIMSVSIFVTCFVIESIGGELIYNFNNRVAAQAIYAEYEVKFKLPILFYLTFASYFILYIRSYTGSLFKRSLIVVPLFVCVPEVLSGGRDLLFSFVFYFCAIYALKKPKRKILFISVPAICVVLFMVVARYYLTRDESDLSLSYNVYSMLAEFYHTAFTTAFIINNNVNDISNGYLYVTYPLLKFFNPLLNLAGDYIVLPWYADNVSSVIGRNFGFAGNILSEFYYYFGYIGSLLSPIIIVFFFYFHNKAKAKFTLTGLITYLIISINTRLFFRGSFWDNYTSLLIWVFIYFICTGLLFNKNNIVVVSQRIK</sequence>
<feature type="transmembrane region" description="Helical" evidence="1">
    <location>
        <begin position="115"/>
        <end position="139"/>
    </location>
</feature>
<feature type="transmembrane region" description="Helical" evidence="1">
    <location>
        <begin position="73"/>
        <end position="94"/>
    </location>
</feature>
<keyword evidence="1" id="KW-1133">Transmembrane helix</keyword>
<keyword evidence="1" id="KW-0812">Transmembrane</keyword>
<protein>
    <submittedName>
        <fullName evidence="2">O antigen polymerase</fullName>
    </submittedName>
</protein>
<dbReference type="InterPro" id="IPR029468">
    <property type="entry name" value="O-ag_pol_Wzy"/>
</dbReference>
<name>A0A6B9XYT1_ENTCL</name>
<feature type="transmembrane region" description="Helical" evidence="1">
    <location>
        <begin position="164"/>
        <end position="182"/>
    </location>
</feature>
<evidence type="ECO:0000313" key="2">
    <source>
        <dbReference type="EMBL" id="QHR93343.1"/>
    </source>
</evidence>
<dbReference type="EMBL" id="MK595736">
    <property type="protein sequence ID" value="QHR93343.1"/>
    <property type="molecule type" value="Genomic_DNA"/>
</dbReference>
<keyword evidence="1" id="KW-0472">Membrane</keyword>
<feature type="transmembrane region" description="Helical" evidence="1">
    <location>
        <begin position="34"/>
        <end position="53"/>
    </location>
</feature>
<proteinExistence type="predicted"/>
<feature type="transmembrane region" description="Helical" evidence="1">
    <location>
        <begin position="346"/>
        <end position="369"/>
    </location>
</feature>
<dbReference type="Pfam" id="PF14296">
    <property type="entry name" value="O-ag_pol_Wzy"/>
    <property type="match status" value="1"/>
</dbReference>
<organism evidence="2">
    <name type="scientific">Enterobacter cloacae</name>
    <dbReference type="NCBI Taxonomy" id="550"/>
    <lineage>
        <taxon>Bacteria</taxon>
        <taxon>Pseudomonadati</taxon>
        <taxon>Pseudomonadota</taxon>
        <taxon>Gammaproteobacteria</taxon>
        <taxon>Enterobacterales</taxon>
        <taxon>Enterobacteriaceae</taxon>
        <taxon>Enterobacter</taxon>
        <taxon>Enterobacter cloacae complex</taxon>
    </lineage>
</organism>
<dbReference type="AlphaFoldDB" id="A0A6B9XYT1"/>
<reference evidence="2" key="1">
    <citation type="submission" date="2019-03" db="EMBL/GenBank/DDBJ databases">
        <title>Genetic characterization of the O-antigen and development of a molecular serotyping scheme for Enterobacter cloacae.</title>
        <authorList>
            <person name="Li Y."/>
            <person name="Huang J."/>
            <person name="Wang X."/>
            <person name="Xu C."/>
            <person name="Han T."/>
            <person name="Guo X."/>
        </authorList>
    </citation>
    <scope>NUCLEOTIDE SEQUENCE</scope>
    <source>
        <strain evidence="2">NCTC 11593</strain>
    </source>
</reference>
<accession>A0A6B9XYT1</accession>
<feature type="transmembrane region" description="Helical" evidence="1">
    <location>
        <begin position="6"/>
        <end position="25"/>
    </location>
</feature>
<feature type="transmembrane region" description="Helical" evidence="1">
    <location>
        <begin position="406"/>
        <end position="422"/>
    </location>
</feature>
<dbReference type="NCBIfam" id="TIGR04370">
    <property type="entry name" value="glyco_rpt_poly"/>
    <property type="match status" value="1"/>
</dbReference>